<dbReference type="InterPro" id="IPR013846">
    <property type="entry name" value="mRNA_cap_enzyme_C"/>
</dbReference>
<evidence type="ECO:0000313" key="17">
    <source>
        <dbReference type="Proteomes" id="UP000050794"/>
    </source>
</evidence>
<keyword evidence="6 10" id="KW-0506">mRNA capping</keyword>
<name>A0A183V333_TOXCA</name>
<dbReference type="Gene3D" id="3.90.190.10">
    <property type="entry name" value="Protein tyrosine phosphatase superfamily"/>
    <property type="match status" value="1"/>
</dbReference>
<evidence type="ECO:0000256" key="12">
    <source>
        <dbReference type="PIRSR" id="PIRSR036958-2"/>
    </source>
</evidence>
<evidence type="ECO:0000313" key="16">
    <source>
        <dbReference type="EMBL" id="VDM46474.1"/>
    </source>
</evidence>
<dbReference type="PIRSF" id="PIRSF036958">
    <property type="entry name" value="mRNA_capping_HCE"/>
    <property type="match status" value="1"/>
</dbReference>
<dbReference type="PANTHER" id="PTHR10367:SF17">
    <property type="entry name" value="MRNA-CAPPING ENZYME"/>
    <property type="match status" value="1"/>
</dbReference>
<feature type="domain" description="Tyrosine specific protein phosphatases" evidence="15">
    <location>
        <begin position="114"/>
        <end position="174"/>
    </location>
</feature>
<keyword evidence="17" id="KW-1185">Reference proteome</keyword>
<keyword evidence="7 10" id="KW-0342">GTP-binding</keyword>
<dbReference type="WBParaSite" id="TCNE_0001515301-mRNA-1">
    <property type="protein sequence ID" value="TCNE_0001515301-mRNA-1"/>
    <property type="gene ID" value="TCNE_0001515301"/>
</dbReference>
<dbReference type="PROSITE" id="PS00383">
    <property type="entry name" value="TYR_PHOSPHATASE_1"/>
    <property type="match status" value="1"/>
</dbReference>
<keyword evidence="8 10" id="KW-0539">Nucleus</keyword>
<dbReference type="PROSITE" id="PS50056">
    <property type="entry name" value="TYR_PHOSPHATASE_2"/>
    <property type="match status" value="1"/>
</dbReference>
<evidence type="ECO:0000256" key="13">
    <source>
        <dbReference type="PIRSR" id="PIRSR036958-3"/>
    </source>
</evidence>
<feature type="compositionally biased region" description="Polar residues" evidence="14">
    <location>
        <begin position="220"/>
        <end position="233"/>
    </location>
</feature>
<keyword evidence="10" id="KW-0378">Hydrolase</keyword>
<dbReference type="InterPro" id="IPR001339">
    <property type="entry name" value="mRNA_cap_enzyme_adenylation"/>
</dbReference>
<evidence type="ECO:0000256" key="9">
    <source>
        <dbReference type="ARBA" id="ARBA00044624"/>
    </source>
</evidence>
<dbReference type="GO" id="GO:0004484">
    <property type="term" value="F:mRNA guanylyltransferase activity"/>
    <property type="evidence" value="ECO:0007669"/>
    <property type="project" value="UniProtKB-UniRule"/>
</dbReference>
<evidence type="ECO:0000256" key="10">
    <source>
        <dbReference type="PIRNR" id="PIRNR036958"/>
    </source>
</evidence>
<evidence type="ECO:0000256" key="7">
    <source>
        <dbReference type="ARBA" id="ARBA00023134"/>
    </source>
</evidence>
<evidence type="ECO:0000256" key="6">
    <source>
        <dbReference type="ARBA" id="ARBA00023042"/>
    </source>
</evidence>
<evidence type="ECO:0000256" key="8">
    <source>
        <dbReference type="ARBA" id="ARBA00023242"/>
    </source>
</evidence>
<comment type="function">
    <text evidence="10">Bifunctional mRNA-capping enzyme exhibiting RNA 5'-triphosphate monophosphatase activity in the N-terminal part and mRNA guanylyltransferase activity in the C-terminal part. Catalyzes the first two steps of cap formation: by removing the gamma-phosphate from the 5'-triphosphate end of nascent mRNA to yield a diphosphate end, and by transferring the GMP moiety of GTP to the 5'-diphosphate terminus of RNA via a covalent enzyme-GMP reaction intermediate.</text>
</comment>
<dbReference type="CDD" id="cd07895">
    <property type="entry name" value="Adenylation_mRNA_capping"/>
    <property type="match status" value="1"/>
</dbReference>
<organism evidence="17 18">
    <name type="scientific">Toxocara canis</name>
    <name type="common">Canine roundworm</name>
    <dbReference type="NCBI Taxonomy" id="6265"/>
    <lineage>
        <taxon>Eukaryota</taxon>
        <taxon>Metazoa</taxon>
        <taxon>Ecdysozoa</taxon>
        <taxon>Nematoda</taxon>
        <taxon>Chromadorea</taxon>
        <taxon>Rhabditida</taxon>
        <taxon>Spirurina</taxon>
        <taxon>Ascaridomorpha</taxon>
        <taxon>Ascaridoidea</taxon>
        <taxon>Toxocaridae</taxon>
        <taxon>Toxocara</taxon>
    </lineage>
</organism>
<dbReference type="InterPro" id="IPR029021">
    <property type="entry name" value="Prot-tyrosine_phosphatase-like"/>
</dbReference>
<comment type="catalytic activity">
    <reaction evidence="9">
        <text>a 5'-end diphospho-ribonucleoside in mRNA + GTP + H(+) = a 5'-end (5'-triphosphoguanosine)-ribonucleoside in mRNA + diphosphate</text>
        <dbReference type="Rhea" id="RHEA:67012"/>
        <dbReference type="Rhea" id="RHEA-COMP:17165"/>
        <dbReference type="Rhea" id="RHEA-COMP:17166"/>
        <dbReference type="ChEBI" id="CHEBI:15378"/>
        <dbReference type="ChEBI" id="CHEBI:33019"/>
        <dbReference type="ChEBI" id="CHEBI:37565"/>
        <dbReference type="ChEBI" id="CHEBI:167616"/>
        <dbReference type="ChEBI" id="CHEBI:167617"/>
        <dbReference type="EC" id="2.7.7.50"/>
    </reaction>
    <physiologicalReaction direction="left-to-right" evidence="9">
        <dbReference type="Rhea" id="RHEA:67013"/>
    </physiologicalReaction>
</comment>
<dbReference type="SUPFAM" id="SSF50249">
    <property type="entry name" value="Nucleic acid-binding proteins"/>
    <property type="match status" value="1"/>
</dbReference>
<keyword evidence="2 10" id="KW-0507">mRNA processing</keyword>
<evidence type="ECO:0000256" key="1">
    <source>
        <dbReference type="ARBA" id="ARBA00004123"/>
    </source>
</evidence>
<dbReference type="EC" id="2.7.7.50" evidence="10"/>
<dbReference type="InterPro" id="IPR051029">
    <property type="entry name" value="mRNA_Capping_Enz/RNA_Phosphat"/>
</dbReference>
<dbReference type="InterPro" id="IPR017074">
    <property type="entry name" value="mRNA_cap_enz_bifunc"/>
</dbReference>
<dbReference type="AlphaFoldDB" id="A0A183V333"/>
<dbReference type="Gene3D" id="3.30.470.30">
    <property type="entry name" value="DNA ligase/mRNA capping enzyme"/>
    <property type="match status" value="1"/>
</dbReference>
<dbReference type="GO" id="GO:0006370">
    <property type="term" value="P:7-methylguanosine mRNA capping"/>
    <property type="evidence" value="ECO:0007669"/>
    <property type="project" value="UniProtKB-UniRule"/>
</dbReference>
<dbReference type="Pfam" id="PF03919">
    <property type="entry name" value="mRNA_cap_C"/>
    <property type="match status" value="1"/>
</dbReference>
<accession>A0A183V333</accession>
<gene>
    <name evidence="16" type="ORF">TCNE_LOCUS15153</name>
</gene>
<dbReference type="Pfam" id="PF22785">
    <property type="entry name" value="Tc-R-P"/>
    <property type="match status" value="1"/>
</dbReference>
<dbReference type="GO" id="GO:0004651">
    <property type="term" value="F:polynucleotide 5'-phosphatase activity"/>
    <property type="evidence" value="ECO:0007669"/>
    <property type="project" value="UniProtKB-UniRule"/>
</dbReference>
<evidence type="ECO:0000259" key="15">
    <source>
        <dbReference type="PROSITE" id="PS50056"/>
    </source>
</evidence>
<dbReference type="SUPFAM" id="SSF56091">
    <property type="entry name" value="DNA ligase/mRNA capping enzyme, catalytic domain"/>
    <property type="match status" value="1"/>
</dbReference>
<dbReference type="GO" id="GO:0004721">
    <property type="term" value="F:phosphoprotein phosphatase activity"/>
    <property type="evidence" value="ECO:0007669"/>
    <property type="project" value="UniProtKB-UniRule"/>
</dbReference>
<evidence type="ECO:0000256" key="5">
    <source>
        <dbReference type="ARBA" id="ARBA00022741"/>
    </source>
</evidence>
<comment type="catalytic activity">
    <reaction evidence="10">
        <text>a 5'-end triphospho-ribonucleoside in mRNA + H2O = a 5'-end diphospho-ribonucleoside in mRNA + phosphate + H(+)</text>
        <dbReference type="Rhea" id="RHEA:67004"/>
        <dbReference type="Rhea" id="RHEA-COMP:17164"/>
        <dbReference type="Rhea" id="RHEA-COMP:17165"/>
        <dbReference type="ChEBI" id="CHEBI:15377"/>
        <dbReference type="ChEBI" id="CHEBI:15378"/>
        <dbReference type="ChEBI" id="CHEBI:43474"/>
        <dbReference type="ChEBI" id="CHEBI:167616"/>
        <dbReference type="ChEBI" id="CHEBI:167618"/>
        <dbReference type="EC" id="3.6.1.74"/>
    </reaction>
</comment>
<dbReference type="PANTHER" id="PTHR10367">
    <property type="entry name" value="MRNA-CAPPING ENZYME"/>
    <property type="match status" value="1"/>
</dbReference>
<protein>
    <recommendedName>
        <fullName evidence="10">mRNA-capping enzyme</fullName>
    </recommendedName>
    <domain>
        <recommendedName>
            <fullName evidence="10">mRNA 5'-triphosphate monophosphatase</fullName>
            <ecNumber evidence="10">3.6.1.74</ecNumber>
        </recommendedName>
        <alternativeName>
            <fullName evidence="10">mRNA 5'-phosphatase</fullName>
        </alternativeName>
    </domain>
    <domain>
        <recommendedName>
            <fullName evidence="10">mRNA guanylyltransferase</fullName>
            <ecNumber evidence="10">2.7.7.50</ecNumber>
        </recommendedName>
        <alternativeName>
            <fullName evidence="10">GTP--RNA guanylyltransferase</fullName>
            <shortName evidence="10">GTase</shortName>
        </alternativeName>
    </domain>
</protein>
<feature type="active site" description="Phosphocysteine intermediate" evidence="11">
    <location>
        <position position="136"/>
    </location>
</feature>
<dbReference type="GO" id="GO:0005525">
    <property type="term" value="F:GTP binding"/>
    <property type="evidence" value="ECO:0007669"/>
    <property type="project" value="UniProtKB-UniRule"/>
</dbReference>
<feature type="binding site" evidence="13">
    <location>
        <begin position="575"/>
        <end position="580"/>
    </location>
    <ligand>
        <name>GTP</name>
        <dbReference type="ChEBI" id="CHEBI:37565"/>
    </ligand>
</feature>
<feature type="binding site" evidence="13">
    <location>
        <begin position="480"/>
        <end position="482"/>
    </location>
    <ligand>
        <name>GTP</name>
        <dbReference type="ChEBI" id="CHEBI:37565"/>
    </ligand>
</feature>
<comment type="similarity">
    <text evidence="10">In the N-terminal section; belongs to the non-receptor class of the protein-tyrosine phosphatase family.</text>
</comment>
<evidence type="ECO:0000256" key="14">
    <source>
        <dbReference type="SAM" id="MobiDB-lite"/>
    </source>
</evidence>
<evidence type="ECO:0000256" key="4">
    <source>
        <dbReference type="ARBA" id="ARBA00022695"/>
    </source>
</evidence>
<proteinExistence type="inferred from homology"/>
<feature type="region of interest" description="Disordered" evidence="14">
    <location>
        <begin position="195"/>
        <end position="233"/>
    </location>
</feature>
<evidence type="ECO:0000313" key="18">
    <source>
        <dbReference type="WBParaSite" id="TCNE_0001515301-mRNA-1"/>
    </source>
</evidence>
<reference evidence="16 17" key="2">
    <citation type="submission" date="2018-11" db="EMBL/GenBank/DDBJ databases">
        <authorList>
            <consortium name="Pathogen Informatics"/>
        </authorList>
    </citation>
    <scope>NUCLEOTIDE SEQUENCE [LARGE SCALE GENOMIC DNA]</scope>
</reference>
<dbReference type="GO" id="GO:0005524">
    <property type="term" value="F:ATP binding"/>
    <property type="evidence" value="ECO:0007669"/>
    <property type="project" value="InterPro"/>
</dbReference>
<dbReference type="GO" id="GO:0005634">
    <property type="term" value="C:nucleus"/>
    <property type="evidence" value="ECO:0007669"/>
    <property type="project" value="UniProtKB-SubCell"/>
</dbReference>
<dbReference type="EC" id="3.6.1.74" evidence="10"/>
<comment type="subcellular location">
    <subcellularLocation>
        <location evidence="1 10">Nucleus</location>
    </subcellularLocation>
</comment>
<feature type="binding site" evidence="13">
    <location>
        <position position="297"/>
    </location>
    <ligand>
        <name>GTP</name>
        <dbReference type="ChEBI" id="CHEBI:37565"/>
    </ligand>
</feature>
<dbReference type="EMBL" id="UYWY01022665">
    <property type="protein sequence ID" value="VDM46474.1"/>
    <property type="molecule type" value="Genomic_DNA"/>
</dbReference>
<keyword evidence="3 10" id="KW-0808">Transferase</keyword>
<feature type="binding site" evidence="13">
    <location>
        <position position="313"/>
    </location>
    <ligand>
        <name>GTP</name>
        <dbReference type="ChEBI" id="CHEBI:37565"/>
    </ligand>
</feature>
<feature type="active site" description="N6-GMP-lysine intermediate" evidence="12">
    <location>
        <position position="292"/>
    </location>
</feature>
<dbReference type="Gene3D" id="2.40.50.140">
    <property type="entry name" value="Nucleic acid-binding proteins"/>
    <property type="match status" value="1"/>
</dbReference>
<evidence type="ECO:0000256" key="11">
    <source>
        <dbReference type="PIRSR" id="PIRSR036958-1"/>
    </source>
</evidence>
<dbReference type="InterPro" id="IPR012340">
    <property type="entry name" value="NA-bd_OB-fold"/>
</dbReference>
<comment type="similarity">
    <text evidence="10">In the C-terminal section; belongs to the eukaryotic GTase family.</text>
</comment>
<sequence length="637" mass="73658">MNSLKECHLEVVQHCSLTLKQIVFEVVAKHFLPFKTPLCKLYDDQIERKYQFHPRDVFAHKLKGAEPGAKIVLWIDLTKTNRYYSKKEVERRGCAYKKLAMKGHGETPSEEDTEHFCRIVRECLRSNPKGVIAVHCTHGFNRTGFLIAAYLAIELDWAIDAAISNFARFRHNGIYKQMYIDELFKRYGDEEDKFEAPPRPAWETGPVSDSCNPEEEGMESTANGMEDGTSSSEAAAATNFPRFMDGAVSSIREMCRYNKDGFPGSQPVSMERSPERDNLRLIAENPYMVSWKADGLRYMVLINDDDEVYAFDRDNNVFRIPSVTFPHRKESRHIKDTLIDTEIIIDKVPGEDGRIKETPRMLIYDIIKYEGINVGDCDFTTRLLCIQKELIGPRIEALKTGRIRRENEPMSIRAKEFWGLDAVRKLFEDKFTRNVGHEIDGLIFQPVKEWSFTDNVSDVLDDVKYYLQPYRAGRCDTLLKWKPPSHNSIDFKLQIRRVCKEGELPEHIGFLYVQHESRPMGEMKATKKLLPYDGKIIECTLQSTSLRYCLPRPNLGCYKTAVCKFLVNGKWVFMRERTDKSLPNSLNTARAVYNSMIYPIDRNVLIDFVEQFCLRNRALKRHGDVQHGGPDIKHSRT</sequence>
<dbReference type="InterPro" id="IPR000387">
    <property type="entry name" value="Tyr_Pase_dom"/>
</dbReference>
<dbReference type="GO" id="GO:0140818">
    <property type="term" value="F:mRNA 5'-triphosphate monophosphatase activity"/>
    <property type="evidence" value="ECO:0007669"/>
    <property type="project" value="UniProtKB-EC"/>
</dbReference>
<dbReference type="Pfam" id="PF01331">
    <property type="entry name" value="mRNA_cap_enzyme"/>
    <property type="match status" value="1"/>
</dbReference>
<feature type="binding site" evidence="13">
    <location>
        <begin position="340"/>
        <end position="342"/>
    </location>
    <ligand>
        <name>GTP</name>
        <dbReference type="ChEBI" id="CHEBI:37565"/>
    </ligand>
</feature>
<keyword evidence="5 10" id="KW-0547">Nucleotide-binding</keyword>
<evidence type="ECO:0000256" key="3">
    <source>
        <dbReference type="ARBA" id="ARBA00022679"/>
    </source>
</evidence>
<keyword evidence="4 10" id="KW-0548">Nucleotidyltransferase</keyword>
<dbReference type="InterPro" id="IPR016130">
    <property type="entry name" value="Tyr_Pase_AS"/>
</dbReference>
<reference evidence="18" key="1">
    <citation type="submission" date="2016-06" db="UniProtKB">
        <authorList>
            <consortium name="WormBaseParasite"/>
        </authorList>
    </citation>
    <scope>IDENTIFICATION</scope>
</reference>
<dbReference type="SUPFAM" id="SSF52799">
    <property type="entry name" value="(Phosphotyrosine protein) phosphatases II"/>
    <property type="match status" value="1"/>
</dbReference>
<evidence type="ECO:0000256" key="2">
    <source>
        <dbReference type="ARBA" id="ARBA00022664"/>
    </source>
</evidence>
<dbReference type="Proteomes" id="UP000050794">
    <property type="component" value="Unassembled WGS sequence"/>
</dbReference>